<dbReference type="Pfam" id="PF12023">
    <property type="entry name" value="DUF3511"/>
    <property type="match status" value="1"/>
</dbReference>
<dbReference type="HOGENOM" id="CLU_120180_2_1_1"/>
<name>A0A0E0HSN3_ORYNI</name>
<dbReference type="Gramene" id="ONIVA06G22450.1">
    <property type="protein sequence ID" value="ONIVA06G22450.1"/>
    <property type="gene ID" value="ONIVA06G22450"/>
</dbReference>
<reference evidence="2" key="2">
    <citation type="submission" date="2018-04" db="EMBL/GenBank/DDBJ databases">
        <title>OnivRS2 (Oryza nivara Reference Sequence Version 2).</title>
        <authorList>
            <person name="Zhang J."/>
            <person name="Kudrna D."/>
            <person name="Lee S."/>
            <person name="Talag J."/>
            <person name="Rajasekar S."/>
            <person name="Welchert J."/>
            <person name="Hsing Y.-I."/>
            <person name="Wing R.A."/>
        </authorList>
    </citation>
    <scope>NUCLEOTIDE SEQUENCE [LARGE SCALE GENOMIC DNA]</scope>
    <source>
        <strain evidence="2">SL10</strain>
    </source>
</reference>
<dbReference type="STRING" id="4536.A0A0E0HSN3"/>
<reference evidence="2" key="1">
    <citation type="submission" date="2015-04" db="UniProtKB">
        <authorList>
            <consortium name="EnsemblPlants"/>
        </authorList>
    </citation>
    <scope>IDENTIFICATION</scope>
    <source>
        <strain evidence="2">SL10</strain>
    </source>
</reference>
<dbReference type="InterPro" id="IPR021899">
    <property type="entry name" value="DUF3511"/>
</dbReference>
<evidence type="ECO:0000313" key="2">
    <source>
        <dbReference type="EnsemblPlants" id="ONIVA06G22450.1"/>
    </source>
</evidence>
<evidence type="ECO:0000256" key="1">
    <source>
        <dbReference type="SAM" id="MobiDB-lite"/>
    </source>
</evidence>
<evidence type="ECO:0000313" key="3">
    <source>
        <dbReference type="Proteomes" id="UP000006591"/>
    </source>
</evidence>
<dbReference type="AlphaFoldDB" id="A0A0E0HSN3"/>
<accession>A0A0E0HSN3</accession>
<dbReference type="PANTHER" id="PTHR33193:SF69">
    <property type="entry name" value="OS06G0564100 PROTEIN"/>
    <property type="match status" value="1"/>
</dbReference>
<dbReference type="OMA" id="ESYKGPN"/>
<keyword evidence="3" id="KW-1185">Reference proteome</keyword>
<feature type="region of interest" description="Disordered" evidence="1">
    <location>
        <begin position="37"/>
        <end position="83"/>
    </location>
</feature>
<dbReference type="eggNOG" id="ENOG502S8UV">
    <property type="taxonomic scope" value="Eukaryota"/>
</dbReference>
<protein>
    <submittedName>
        <fullName evidence="2">Uncharacterized protein</fullName>
    </submittedName>
</protein>
<organism evidence="2">
    <name type="scientific">Oryza nivara</name>
    <name type="common">Indian wild rice</name>
    <name type="synonym">Oryza sativa f. spontanea</name>
    <dbReference type="NCBI Taxonomy" id="4536"/>
    <lineage>
        <taxon>Eukaryota</taxon>
        <taxon>Viridiplantae</taxon>
        <taxon>Streptophyta</taxon>
        <taxon>Embryophyta</taxon>
        <taxon>Tracheophyta</taxon>
        <taxon>Spermatophyta</taxon>
        <taxon>Magnoliopsida</taxon>
        <taxon>Liliopsida</taxon>
        <taxon>Poales</taxon>
        <taxon>Poaceae</taxon>
        <taxon>BOP clade</taxon>
        <taxon>Oryzoideae</taxon>
        <taxon>Oryzeae</taxon>
        <taxon>Oryzinae</taxon>
        <taxon>Oryza</taxon>
    </lineage>
</organism>
<sequence>MERSASYTEKSRSAATVAGAGAGDLRCHSAYYVTSTYSAPPPPPPPLWYDDAGSGKASKNKKKKAAATWPSSSASASASKGRVWGGLGDAAEMQRRRRVAGYRVYGVEGKVKVSFQSSMRWIKGKCTRVVDGWW</sequence>
<proteinExistence type="predicted"/>
<feature type="compositionally biased region" description="Low complexity" evidence="1">
    <location>
        <begin position="66"/>
        <end position="80"/>
    </location>
</feature>
<dbReference type="EnsemblPlants" id="ONIVA06G22450.1">
    <property type="protein sequence ID" value="ONIVA06G22450.1"/>
    <property type="gene ID" value="ONIVA06G22450"/>
</dbReference>
<dbReference type="Proteomes" id="UP000006591">
    <property type="component" value="Chromosome 6"/>
</dbReference>
<dbReference type="PANTHER" id="PTHR33193">
    <property type="entry name" value="DOMAIN PROTEIN, PUTATIVE (DUF3511)-RELATED"/>
    <property type="match status" value="1"/>
</dbReference>